<evidence type="ECO:0000256" key="1">
    <source>
        <dbReference type="SAM" id="Phobius"/>
    </source>
</evidence>
<keyword evidence="1" id="KW-1133">Transmembrane helix</keyword>
<evidence type="ECO:0000313" key="3">
    <source>
        <dbReference type="RefSeq" id="XP_008585183.1"/>
    </source>
</evidence>
<gene>
    <name evidence="3" type="primary">LOC103602540</name>
</gene>
<organism evidence="2 3">
    <name type="scientific">Galeopterus variegatus</name>
    <name type="common">Malayan flying lemur</name>
    <name type="synonym">Cynocephalus variegatus</name>
    <dbReference type="NCBI Taxonomy" id="482537"/>
    <lineage>
        <taxon>Eukaryota</taxon>
        <taxon>Metazoa</taxon>
        <taxon>Chordata</taxon>
        <taxon>Craniata</taxon>
        <taxon>Vertebrata</taxon>
        <taxon>Euteleostomi</taxon>
        <taxon>Mammalia</taxon>
        <taxon>Eutheria</taxon>
        <taxon>Euarchontoglires</taxon>
        <taxon>Dermoptera</taxon>
        <taxon>Cynocephalidae</taxon>
        <taxon>Galeopterus</taxon>
    </lineage>
</organism>
<feature type="non-terminal residue" evidence="3">
    <location>
        <position position="1"/>
    </location>
</feature>
<name>A0ABM0RX42_GALVR</name>
<sequence length="145" mass="16358">PPNTLNFKTLVAPEVDVSLDQSSSSLLSGGFLDTLDDLDINMDDTETPNETDLLEFLGNSNELEWEDSATSSRNPSVFFRQRCLETKIWMVGILIATGMSWLLGLLSRQRLEIYGCVLFYTYAHVYVVSIYKNPSEFMLIPPIPI</sequence>
<dbReference type="GeneID" id="103602540"/>
<dbReference type="RefSeq" id="XP_008585183.1">
    <property type="nucleotide sequence ID" value="XM_008586961.1"/>
</dbReference>
<reference evidence="3" key="1">
    <citation type="submission" date="2025-08" db="UniProtKB">
        <authorList>
            <consortium name="RefSeq"/>
        </authorList>
    </citation>
    <scope>IDENTIFICATION</scope>
</reference>
<accession>A0ABM0RX42</accession>
<keyword evidence="2" id="KW-1185">Reference proteome</keyword>
<proteinExistence type="predicted"/>
<keyword evidence="1" id="KW-0812">Transmembrane</keyword>
<dbReference type="Pfam" id="PF12496">
    <property type="entry name" value="BNIP2"/>
    <property type="match status" value="1"/>
</dbReference>
<feature type="transmembrane region" description="Helical" evidence="1">
    <location>
        <begin position="88"/>
        <end position="106"/>
    </location>
</feature>
<evidence type="ECO:0000313" key="2">
    <source>
        <dbReference type="Proteomes" id="UP000694923"/>
    </source>
</evidence>
<feature type="transmembrane region" description="Helical" evidence="1">
    <location>
        <begin position="113"/>
        <end position="131"/>
    </location>
</feature>
<keyword evidence="1" id="KW-0472">Membrane</keyword>
<dbReference type="Proteomes" id="UP000694923">
    <property type="component" value="Unplaced"/>
</dbReference>
<protein>
    <submittedName>
        <fullName evidence="3">Caytaxin-like</fullName>
    </submittedName>
</protein>
<dbReference type="InterPro" id="IPR022181">
    <property type="entry name" value="Bcl2-/adenovirus-E1B"/>
</dbReference>